<comment type="caution">
    <text evidence="2">The sequence shown here is derived from an EMBL/GenBank/DDBJ whole genome shotgun (WGS) entry which is preliminary data.</text>
</comment>
<dbReference type="InterPro" id="IPR011990">
    <property type="entry name" value="TPR-like_helical_dom_sf"/>
</dbReference>
<name>A0A9J6FSG0_HAELO</name>
<dbReference type="OrthoDB" id="2335338at2759"/>
<dbReference type="VEuPathDB" id="VectorBase:HLOH_055843"/>
<evidence type="ECO:0000313" key="2">
    <source>
        <dbReference type="EMBL" id="KAH9365707.1"/>
    </source>
</evidence>
<gene>
    <name evidence="2" type="ORF">HPB48_004450</name>
</gene>
<dbReference type="PANTHER" id="PTHR47678">
    <property type="entry name" value="TETRATRICOPEPTIDE REPEAT PROTEIN 31"/>
    <property type="match status" value="1"/>
</dbReference>
<dbReference type="AlphaFoldDB" id="A0A9J6FSG0"/>
<sequence length="171" mass="19144">MAEVSGEPPANRGAIPKTTPFAPEPLDAVANTEALARRGYELCHACNHRDGIEFFTPAISLNPNDHRYCANRSYAYSLLGEHDRDLEDANAAVALDFLQDKCHWCAAWPCWAWSATSRPRKRWRARPSWTRATRMRGSTRESLASAKSRTWGSPGTKQSGPGEVRRRRSSC</sequence>
<dbReference type="EMBL" id="JABSTR010000003">
    <property type="protein sequence ID" value="KAH9365707.1"/>
    <property type="molecule type" value="Genomic_DNA"/>
</dbReference>
<feature type="region of interest" description="Disordered" evidence="1">
    <location>
        <begin position="124"/>
        <end position="171"/>
    </location>
</feature>
<dbReference type="PANTHER" id="PTHR47678:SF4">
    <property type="entry name" value="SHOCK PROTEIN 70 (HSP70)-INTERACTING PROTEIN, PUTATIVE-RELATED"/>
    <property type="match status" value="1"/>
</dbReference>
<evidence type="ECO:0000256" key="1">
    <source>
        <dbReference type="SAM" id="MobiDB-lite"/>
    </source>
</evidence>
<dbReference type="Gene3D" id="1.25.40.10">
    <property type="entry name" value="Tetratricopeptide repeat domain"/>
    <property type="match status" value="1"/>
</dbReference>
<accession>A0A9J6FSG0</accession>
<feature type="compositionally biased region" description="Polar residues" evidence="1">
    <location>
        <begin position="140"/>
        <end position="159"/>
    </location>
</feature>
<keyword evidence="3" id="KW-1185">Reference proteome</keyword>
<feature type="region of interest" description="Disordered" evidence="1">
    <location>
        <begin position="1"/>
        <end position="23"/>
    </location>
</feature>
<dbReference type="SUPFAM" id="SSF48452">
    <property type="entry name" value="TPR-like"/>
    <property type="match status" value="1"/>
</dbReference>
<proteinExistence type="predicted"/>
<reference evidence="2 3" key="1">
    <citation type="journal article" date="2020" name="Cell">
        <title>Large-Scale Comparative Analyses of Tick Genomes Elucidate Their Genetic Diversity and Vector Capacities.</title>
        <authorList>
            <consortium name="Tick Genome and Microbiome Consortium (TIGMIC)"/>
            <person name="Jia N."/>
            <person name="Wang J."/>
            <person name="Shi W."/>
            <person name="Du L."/>
            <person name="Sun Y."/>
            <person name="Zhan W."/>
            <person name="Jiang J.F."/>
            <person name="Wang Q."/>
            <person name="Zhang B."/>
            <person name="Ji P."/>
            <person name="Bell-Sakyi L."/>
            <person name="Cui X.M."/>
            <person name="Yuan T.T."/>
            <person name="Jiang B.G."/>
            <person name="Yang W.F."/>
            <person name="Lam T.T."/>
            <person name="Chang Q.C."/>
            <person name="Ding S.J."/>
            <person name="Wang X.J."/>
            <person name="Zhu J.G."/>
            <person name="Ruan X.D."/>
            <person name="Zhao L."/>
            <person name="Wei J.T."/>
            <person name="Ye R.Z."/>
            <person name="Que T.C."/>
            <person name="Du C.H."/>
            <person name="Zhou Y.H."/>
            <person name="Cheng J.X."/>
            <person name="Dai P.F."/>
            <person name="Guo W.B."/>
            <person name="Han X.H."/>
            <person name="Huang E.J."/>
            <person name="Li L.F."/>
            <person name="Wei W."/>
            <person name="Gao Y.C."/>
            <person name="Liu J.Z."/>
            <person name="Shao H.Z."/>
            <person name="Wang X."/>
            <person name="Wang C.C."/>
            <person name="Yang T.C."/>
            <person name="Huo Q.B."/>
            <person name="Li W."/>
            <person name="Chen H.Y."/>
            <person name="Chen S.E."/>
            <person name="Zhou L.G."/>
            <person name="Ni X.B."/>
            <person name="Tian J.H."/>
            <person name="Sheng Y."/>
            <person name="Liu T."/>
            <person name="Pan Y.S."/>
            <person name="Xia L.Y."/>
            <person name="Li J."/>
            <person name="Zhao F."/>
            <person name="Cao W.C."/>
        </authorList>
    </citation>
    <scope>NUCLEOTIDE SEQUENCE [LARGE SCALE GENOMIC DNA]</scope>
    <source>
        <strain evidence="2">HaeL-2018</strain>
    </source>
</reference>
<protein>
    <recommendedName>
        <fullName evidence="4">Tetratricopeptide repeat protein</fullName>
    </recommendedName>
</protein>
<dbReference type="Proteomes" id="UP000821853">
    <property type="component" value="Unassembled WGS sequence"/>
</dbReference>
<evidence type="ECO:0008006" key="4">
    <source>
        <dbReference type="Google" id="ProtNLM"/>
    </source>
</evidence>
<organism evidence="2 3">
    <name type="scientific">Haemaphysalis longicornis</name>
    <name type="common">Bush tick</name>
    <dbReference type="NCBI Taxonomy" id="44386"/>
    <lineage>
        <taxon>Eukaryota</taxon>
        <taxon>Metazoa</taxon>
        <taxon>Ecdysozoa</taxon>
        <taxon>Arthropoda</taxon>
        <taxon>Chelicerata</taxon>
        <taxon>Arachnida</taxon>
        <taxon>Acari</taxon>
        <taxon>Parasitiformes</taxon>
        <taxon>Ixodida</taxon>
        <taxon>Ixodoidea</taxon>
        <taxon>Ixodidae</taxon>
        <taxon>Haemaphysalinae</taxon>
        <taxon>Haemaphysalis</taxon>
    </lineage>
</organism>
<evidence type="ECO:0000313" key="3">
    <source>
        <dbReference type="Proteomes" id="UP000821853"/>
    </source>
</evidence>